<feature type="domain" description="FAD-binding FR-type" evidence="2">
    <location>
        <begin position="27"/>
        <end position="151"/>
    </location>
</feature>
<dbReference type="CDD" id="cd06193">
    <property type="entry name" value="siderophore_interacting"/>
    <property type="match status" value="1"/>
</dbReference>
<dbReference type="OrthoDB" id="9814826at2"/>
<dbReference type="SUPFAM" id="SSF63380">
    <property type="entry name" value="Riboflavin synthase domain-like"/>
    <property type="match status" value="1"/>
</dbReference>
<dbReference type="RefSeq" id="WP_051136532.1">
    <property type="nucleotide sequence ID" value="NZ_BAABIH010000002.1"/>
</dbReference>
<dbReference type="InterPro" id="IPR017927">
    <property type="entry name" value="FAD-bd_FR_type"/>
</dbReference>
<proteinExistence type="predicted"/>
<feature type="compositionally biased region" description="Polar residues" evidence="1">
    <location>
        <begin position="1"/>
        <end position="10"/>
    </location>
</feature>
<dbReference type="InterPro" id="IPR007037">
    <property type="entry name" value="SIP_rossman_dom"/>
</dbReference>
<evidence type="ECO:0000313" key="4">
    <source>
        <dbReference type="Proteomes" id="UP000326702"/>
    </source>
</evidence>
<dbReference type="Pfam" id="PF04954">
    <property type="entry name" value="SIP"/>
    <property type="match status" value="1"/>
</dbReference>
<keyword evidence="3" id="KW-0560">Oxidoreductase</keyword>
<dbReference type="PANTHER" id="PTHR30157">
    <property type="entry name" value="FERRIC REDUCTASE, NADPH-DEPENDENT"/>
    <property type="match status" value="1"/>
</dbReference>
<feature type="region of interest" description="Disordered" evidence="1">
    <location>
        <begin position="1"/>
        <end position="23"/>
    </location>
</feature>
<dbReference type="AlphaFoldDB" id="A0A5P9QAB6"/>
<dbReference type="InterPro" id="IPR039374">
    <property type="entry name" value="SIP_fam"/>
</dbReference>
<evidence type="ECO:0000259" key="2">
    <source>
        <dbReference type="PROSITE" id="PS51384"/>
    </source>
</evidence>
<dbReference type="InterPro" id="IPR039261">
    <property type="entry name" value="FNR_nucleotide-bd"/>
</dbReference>
<dbReference type="Gene3D" id="3.40.50.80">
    <property type="entry name" value="Nucleotide-binding domain of ferredoxin-NADP reductase (FNR) module"/>
    <property type="match status" value="1"/>
</dbReference>
<name>A0A5P9QAB6_9MICO</name>
<accession>A0A5P9QAB6</accession>
<protein>
    <submittedName>
        <fullName evidence="3">Ferric-chelate reductase (NADPH)</fullName>
        <ecNumber evidence="3">1.16.1.9</ecNumber>
    </submittedName>
</protein>
<gene>
    <name evidence="3" type="ORF">KDY119_01920</name>
</gene>
<keyword evidence="4" id="KW-1185">Reference proteome</keyword>
<dbReference type="Pfam" id="PF08021">
    <property type="entry name" value="FAD_binding_9"/>
    <property type="match status" value="1"/>
</dbReference>
<dbReference type="InterPro" id="IPR013113">
    <property type="entry name" value="SIP_FAD-bd"/>
</dbReference>
<dbReference type="PROSITE" id="PS51384">
    <property type="entry name" value="FAD_FR"/>
    <property type="match status" value="1"/>
</dbReference>
<dbReference type="InterPro" id="IPR017938">
    <property type="entry name" value="Riboflavin_synthase-like_b-brl"/>
</dbReference>
<dbReference type="EMBL" id="CP045529">
    <property type="protein sequence ID" value="QFU98408.1"/>
    <property type="molecule type" value="Genomic_DNA"/>
</dbReference>
<organism evidence="3 4">
    <name type="scientific">Luteimicrobium xylanilyticum</name>
    <dbReference type="NCBI Taxonomy" id="1133546"/>
    <lineage>
        <taxon>Bacteria</taxon>
        <taxon>Bacillati</taxon>
        <taxon>Actinomycetota</taxon>
        <taxon>Actinomycetes</taxon>
        <taxon>Micrococcales</taxon>
        <taxon>Luteimicrobium</taxon>
    </lineage>
</organism>
<dbReference type="KEGG" id="lxl:KDY119_01920"/>
<sequence>MSGTGTMTEATTDRGPQPEASFNHFPTRIRQLTVLRRSHVTPRMVRVTLGGDELAGFESHLPDEHCKLVFPDPGSDVVRHPWQEEGEDHLEWPEPFPPTREYSVRRYDPVAREVDLDFVVHPGGLAADWAQGAEPGDRLWVAGPRPGIVVGPEFGLLVLLADETGLPALARWLEELPSDARGVAAIEIHDDAERQDLRVPDGFTVTWLSRDGAEPGTTTLLGDFAERIDLPDDVWTYVWAFAEAGCVKPVRRWARAHGIGRKQSDIGGYWKRGRTNSYQAVVADREHAEEMRDRVVVPISDHDHGDHDHHDHDHHED</sequence>
<dbReference type="Gene3D" id="2.40.30.10">
    <property type="entry name" value="Translation factors"/>
    <property type="match status" value="1"/>
</dbReference>
<dbReference type="GO" id="GO:0052851">
    <property type="term" value="F:ferric-chelate reductase (NADPH) activity"/>
    <property type="evidence" value="ECO:0007669"/>
    <property type="project" value="UniProtKB-EC"/>
</dbReference>
<evidence type="ECO:0000313" key="3">
    <source>
        <dbReference type="EMBL" id="QFU98408.1"/>
    </source>
</evidence>
<dbReference type="Proteomes" id="UP000326702">
    <property type="component" value="Chromosome"/>
</dbReference>
<dbReference type="PANTHER" id="PTHR30157:SF0">
    <property type="entry name" value="NADPH-DEPENDENT FERRIC-CHELATE REDUCTASE"/>
    <property type="match status" value="1"/>
</dbReference>
<dbReference type="EC" id="1.16.1.9" evidence="3"/>
<reference evidence="3 4" key="1">
    <citation type="submission" date="2019-10" db="EMBL/GenBank/DDBJ databases">
        <title>Genome sequence of Luteimicrobium xylanilyticum HY-24.</title>
        <authorList>
            <person name="Kim D.Y."/>
            <person name="Park H.-Y."/>
        </authorList>
    </citation>
    <scope>NUCLEOTIDE SEQUENCE [LARGE SCALE GENOMIC DNA]</scope>
    <source>
        <strain evidence="3 4">HY-24</strain>
    </source>
</reference>
<evidence type="ECO:0000256" key="1">
    <source>
        <dbReference type="SAM" id="MobiDB-lite"/>
    </source>
</evidence>